<reference evidence="6 8" key="1">
    <citation type="submission" date="2012-11" db="EMBL/GenBank/DDBJ databases">
        <title>Whole genome sequence of Acetobacter cibinongensis 4H-1.</title>
        <authorList>
            <person name="Azuma Y."/>
            <person name="Higashiura N."/>
            <person name="Hirakawa H."/>
            <person name="Matsushita K."/>
        </authorList>
    </citation>
    <scope>NUCLEOTIDE SEQUENCE [LARGE SCALE GENOMIC DNA]</scope>
    <source>
        <strain evidence="6 8">4H-1</strain>
    </source>
</reference>
<evidence type="ECO:0000313" key="8">
    <source>
        <dbReference type="Proteomes" id="UP000032671"/>
    </source>
</evidence>
<name>A0A0D6N2H2_9PROT</name>
<evidence type="ECO:0000256" key="3">
    <source>
        <dbReference type="ARBA" id="ARBA00022989"/>
    </source>
</evidence>
<proteinExistence type="predicted"/>
<evidence type="ECO:0000313" key="7">
    <source>
        <dbReference type="EMBL" id="GEL59270.1"/>
    </source>
</evidence>
<evidence type="ECO:0000256" key="4">
    <source>
        <dbReference type="ARBA" id="ARBA00023136"/>
    </source>
</evidence>
<gene>
    <name evidence="6" type="ORF">Abci_007_151</name>
    <name evidence="7" type="ORF">ACI01nite_18720</name>
</gene>
<sequence length="135" mass="14021">MALTGIVLAAAVLSVALLTRQGQKLHTLLLLVVLPATTFALLLPFLLTGTGTRPVLITLLQGVLIGPVISLAPLTRLKNTPGSWAATAQELGAGRKARFTLLWLPLLGNALAVGLFLALIISLLGTFALIKASLP</sequence>
<organism evidence="6 8">
    <name type="scientific">Acetobacter cibinongensis</name>
    <dbReference type="NCBI Taxonomy" id="146475"/>
    <lineage>
        <taxon>Bacteria</taxon>
        <taxon>Pseudomonadati</taxon>
        <taxon>Pseudomonadota</taxon>
        <taxon>Alphaproteobacteria</taxon>
        <taxon>Acetobacterales</taxon>
        <taxon>Acetobacteraceae</taxon>
        <taxon>Acetobacter</taxon>
    </lineage>
</organism>
<evidence type="ECO:0000256" key="1">
    <source>
        <dbReference type="ARBA" id="ARBA00004141"/>
    </source>
</evidence>
<dbReference type="RefSeq" id="WP_048837820.1">
    <property type="nucleotide sequence ID" value="NZ_BAMV01000007.1"/>
</dbReference>
<evidence type="ECO:0000313" key="9">
    <source>
        <dbReference type="Proteomes" id="UP000321891"/>
    </source>
</evidence>
<dbReference type="AlphaFoldDB" id="A0A0D6N2H2"/>
<feature type="transmembrane region" description="Helical" evidence="5">
    <location>
        <begin position="28"/>
        <end position="47"/>
    </location>
</feature>
<dbReference type="GO" id="GO:0016020">
    <property type="term" value="C:membrane"/>
    <property type="evidence" value="ECO:0007669"/>
    <property type="project" value="UniProtKB-SubCell"/>
</dbReference>
<comment type="caution">
    <text evidence="6">The sequence shown here is derived from an EMBL/GenBank/DDBJ whole genome shotgun (WGS) entry which is preliminary data.</text>
</comment>
<evidence type="ECO:0008006" key="10">
    <source>
        <dbReference type="Google" id="ProtNLM"/>
    </source>
</evidence>
<dbReference type="STRING" id="1231339.Abci_007_151"/>
<dbReference type="InterPro" id="IPR035906">
    <property type="entry name" value="MetI-like_sf"/>
</dbReference>
<comment type="subcellular location">
    <subcellularLocation>
        <location evidence="1">Membrane</location>
        <topology evidence="1">Multi-pass membrane protein</topology>
    </subcellularLocation>
</comment>
<evidence type="ECO:0000256" key="5">
    <source>
        <dbReference type="SAM" id="Phobius"/>
    </source>
</evidence>
<evidence type="ECO:0000313" key="6">
    <source>
        <dbReference type="EMBL" id="GAN59748.1"/>
    </source>
</evidence>
<keyword evidence="3 5" id="KW-1133">Transmembrane helix</keyword>
<dbReference type="Proteomes" id="UP000032671">
    <property type="component" value="Unassembled WGS sequence"/>
</dbReference>
<feature type="transmembrane region" description="Helical" evidence="5">
    <location>
        <begin position="54"/>
        <end position="74"/>
    </location>
</feature>
<evidence type="ECO:0000256" key="2">
    <source>
        <dbReference type="ARBA" id="ARBA00022692"/>
    </source>
</evidence>
<keyword evidence="9" id="KW-1185">Reference proteome</keyword>
<dbReference type="Proteomes" id="UP000321891">
    <property type="component" value="Unassembled WGS sequence"/>
</dbReference>
<reference evidence="7 9" key="2">
    <citation type="submission" date="2019-07" db="EMBL/GenBank/DDBJ databases">
        <title>Whole genome shotgun sequence of Acetobacter cibinongensis NBRC 16605.</title>
        <authorList>
            <person name="Hosoyama A."/>
            <person name="Uohara A."/>
            <person name="Ohji S."/>
            <person name="Ichikawa N."/>
        </authorList>
    </citation>
    <scope>NUCLEOTIDE SEQUENCE [LARGE SCALE GENOMIC DNA]</scope>
    <source>
        <strain evidence="7 9">NBRC 16605</strain>
    </source>
</reference>
<dbReference type="SUPFAM" id="SSF161098">
    <property type="entry name" value="MetI-like"/>
    <property type="match status" value="1"/>
</dbReference>
<accession>A0A6N3SPK4</accession>
<keyword evidence="2 5" id="KW-0812">Transmembrane</keyword>
<protein>
    <recommendedName>
        <fullName evidence="10">ABC transporter permease</fullName>
    </recommendedName>
</protein>
<dbReference type="EMBL" id="BAMV01000007">
    <property type="protein sequence ID" value="GAN59748.1"/>
    <property type="molecule type" value="Genomic_DNA"/>
</dbReference>
<feature type="transmembrane region" description="Helical" evidence="5">
    <location>
        <begin position="106"/>
        <end position="130"/>
    </location>
</feature>
<accession>A0A0D6N2H2</accession>
<keyword evidence="4 5" id="KW-0472">Membrane</keyword>
<dbReference type="EMBL" id="BJVU01000008">
    <property type="protein sequence ID" value="GEL59270.1"/>
    <property type="molecule type" value="Genomic_DNA"/>
</dbReference>